<dbReference type="InterPro" id="IPR036259">
    <property type="entry name" value="MFS_trans_sf"/>
</dbReference>
<keyword evidence="4 8" id="KW-0812">Transmembrane</keyword>
<evidence type="ECO:0000256" key="3">
    <source>
        <dbReference type="ARBA" id="ARBA00022475"/>
    </source>
</evidence>
<dbReference type="InterPro" id="IPR010290">
    <property type="entry name" value="TM_effector"/>
</dbReference>
<feature type="transmembrane region" description="Helical" evidence="8">
    <location>
        <begin position="312"/>
        <end position="334"/>
    </location>
</feature>
<feature type="transmembrane region" description="Helical" evidence="8">
    <location>
        <begin position="286"/>
        <end position="306"/>
    </location>
</feature>
<proteinExistence type="predicted"/>
<dbReference type="PROSITE" id="PS50850">
    <property type="entry name" value="MFS"/>
    <property type="match status" value="1"/>
</dbReference>
<sequence length="446" mass="46595">MSPTFKALNHPNYRLWLAGSVVSNVGTWMQRVAQDWLVLTVLTDNSGVAVGITTGLQFAPMLLFAPFAGSVVDRFSRRRILIGTQVGMGLLAALLGVLVVTDMAQLWMVYALAFGLGTVAALDGPARQTFVSELVPREDLPNAVGLNSASFNGGRLIGPAVAGLLIHWLGGTGPVFLINAVSFAAVVIQLSRMDLDRLLLSPNASRKRGSVRDGLAYVRHRSDILLLLGIVGMIGTFTMNFQVTTALMARLVFDKGSGQYGLLGSVMAIGSLSGALLAARRSKPSIHLVAGAAVALGVSALVASVMPTYWSFAVLLVPVGLSALTVMTAANATVQLSVAPELRGRVMALYMAIFMGGTPIGAPIIGWIGETFGARWTIGFGGLTSLLTAAVALTLLRSGRVPDPQQVVDDVDPAAAAVPSGEVPVDLEPALTTDAQVSPRVSSSPR</sequence>
<accession>A0ABW8AH14</accession>
<name>A0ABW8AH14_9ACTN</name>
<feature type="transmembrane region" description="Helical" evidence="8">
    <location>
        <begin position="374"/>
        <end position="396"/>
    </location>
</feature>
<feature type="transmembrane region" description="Helical" evidence="8">
    <location>
        <begin position="49"/>
        <end position="68"/>
    </location>
</feature>
<feature type="domain" description="Major facilitator superfamily (MFS) profile" evidence="9">
    <location>
        <begin position="1"/>
        <end position="400"/>
    </location>
</feature>
<feature type="compositionally biased region" description="Polar residues" evidence="7">
    <location>
        <begin position="433"/>
        <end position="446"/>
    </location>
</feature>
<keyword evidence="6 8" id="KW-0472">Membrane</keyword>
<dbReference type="SUPFAM" id="SSF103473">
    <property type="entry name" value="MFS general substrate transporter"/>
    <property type="match status" value="1"/>
</dbReference>
<feature type="transmembrane region" description="Helical" evidence="8">
    <location>
        <begin position="260"/>
        <end position="279"/>
    </location>
</feature>
<keyword evidence="11" id="KW-1185">Reference proteome</keyword>
<protein>
    <submittedName>
        <fullName evidence="10">MFS transporter</fullName>
    </submittedName>
</protein>
<evidence type="ECO:0000256" key="6">
    <source>
        <dbReference type="ARBA" id="ARBA00023136"/>
    </source>
</evidence>
<keyword evidence="3" id="KW-1003">Cell membrane</keyword>
<feature type="transmembrane region" description="Helical" evidence="8">
    <location>
        <begin position="165"/>
        <end position="188"/>
    </location>
</feature>
<feature type="transmembrane region" description="Helical" evidence="8">
    <location>
        <begin position="224"/>
        <end position="248"/>
    </location>
</feature>
<organism evidence="10 11">
    <name type="scientific">Spongisporangium articulatum</name>
    <dbReference type="NCBI Taxonomy" id="3362603"/>
    <lineage>
        <taxon>Bacteria</taxon>
        <taxon>Bacillati</taxon>
        <taxon>Actinomycetota</taxon>
        <taxon>Actinomycetes</taxon>
        <taxon>Kineosporiales</taxon>
        <taxon>Kineosporiaceae</taxon>
        <taxon>Spongisporangium</taxon>
    </lineage>
</organism>
<dbReference type="Gene3D" id="1.20.1250.20">
    <property type="entry name" value="MFS general substrate transporter like domains"/>
    <property type="match status" value="1"/>
</dbReference>
<evidence type="ECO:0000313" key="10">
    <source>
        <dbReference type="EMBL" id="MFI7585631.1"/>
    </source>
</evidence>
<feature type="transmembrane region" description="Helical" evidence="8">
    <location>
        <begin position="80"/>
        <end position="100"/>
    </location>
</feature>
<feature type="transmembrane region" description="Helical" evidence="8">
    <location>
        <begin position="12"/>
        <end position="29"/>
    </location>
</feature>
<comment type="subcellular location">
    <subcellularLocation>
        <location evidence="1">Cell membrane</location>
        <topology evidence="1">Multi-pass membrane protein</topology>
    </subcellularLocation>
</comment>
<evidence type="ECO:0000256" key="1">
    <source>
        <dbReference type="ARBA" id="ARBA00004651"/>
    </source>
</evidence>
<dbReference type="Pfam" id="PF05977">
    <property type="entry name" value="MFS_3"/>
    <property type="match status" value="1"/>
</dbReference>
<keyword evidence="5 8" id="KW-1133">Transmembrane helix</keyword>
<dbReference type="RefSeq" id="WP_398273845.1">
    <property type="nucleotide sequence ID" value="NZ_JBITLV010000001.1"/>
</dbReference>
<evidence type="ECO:0000256" key="4">
    <source>
        <dbReference type="ARBA" id="ARBA00022692"/>
    </source>
</evidence>
<evidence type="ECO:0000256" key="2">
    <source>
        <dbReference type="ARBA" id="ARBA00022448"/>
    </source>
</evidence>
<dbReference type="CDD" id="cd06173">
    <property type="entry name" value="MFS_MefA_like"/>
    <property type="match status" value="1"/>
</dbReference>
<dbReference type="PANTHER" id="PTHR23513:SF11">
    <property type="entry name" value="STAPHYLOFERRIN A TRANSPORTER"/>
    <property type="match status" value="1"/>
</dbReference>
<keyword evidence="2" id="KW-0813">Transport</keyword>
<gene>
    <name evidence="10" type="ORF">ACIB24_00985</name>
</gene>
<evidence type="ECO:0000256" key="7">
    <source>
        <dbReference type="SAM" id="MobiDB-lite"/>
    </source>
</evidence>
<evidence type="ECO:0000313" key="11">
    <source>
        <dbReference type="Proteomes" id="UP001612915"/>
    </source>
</evidence>
<feature type="region of interest" description="Disordered" evidence="7">
    <location>
        <begin position="419"/>
        <end position="446"/>
    </location>
</feature>
<dbReference type="PANTHER" id="PTHR23513">
    <property type="entry name" value="INTEGRAL MEMBRANE EFFLUX PROTEIN-RELATED"/>
    <property type="match status" value="1"/>
</dbReference>
<reference evidence="10 11" key="1">
    <citation type="submission" date="2024-10" db="EMBL/GenBank/DDBJ databases">
        <title>The Natural Products Discovery Center: Release of the First 8490 Sequenced Strains for Exploring Actinobacteria Biosynthetic Diversity.</title>
        <authorList>
            <person name="Kalkreuter E."/>
            <person name="Kautsar S.A."/>
            <person name="Yang D."/>
            <person name="Bader C.D."/>
            <person name="Teijaro C.N."/>
            <person name="Fluegel L."/>
            <person name="Davis C.M."/>
            <person name="Simpson J.R."/>
            <person name="Lauterbach L."/>
            <person name="Steele A.D."/>
            <person name="Gui C."/>
            <person name="Meng S."/>
            <person name="Li G."/>
            <person name="Viehrig K."/>
            <person name="Ye F."/>
            <person name="Su P."/>
            <person name="Kiefer A.F."/>
            <person name="Nichols A."/>
            <person name="Cepeda A.J."/>
            <person name="Yan W."/>
            <person name="Fan B."/>
            <person name="Jiang Y."/>
            <person name="Adhikari A."/>
            <person name="Zheng C.-J."/>
            <person name="Schuster L."/>
            <person name="Cowan T.M."/>
            <person name="Smanski M.J."/>
            <person name="Chevrette M.G."/>
            <person name="De Carvalho L.P.S."/>
            <person name="Shen B."/>
        </authorList>
    </citation>
    <scope>NUCLEOTIDE SEQUENCE [LARGE SCALE GENOMIC DNA]</scope>
    <source>
        <strain evidence="10 11">NPDC049639</strain>
    </source>
</reference>
<evidence type="ECO:0000259" key="9">
    <source>
        <dbReference type="PROSITE" id="PS50850"/>
    </source>
</evidence>
<feature type="transmembrane region" description="Helical" evidence="8">
    <location>
        <begin position="346"/>
        <end position="368"/>
    </location>
</feature>
<dbReference type="Proteomes" id="UP001612915">
    <property type="component" value="Unassembled WGS sequence"/>
</dbReference>
<dbReference type="EMBL" id="JBITLV010000001">
    <property type="protein sequence ID" value="MFI7585631.1"/>
    <property type="molecule type" value="Genomic_DNA"/>
</dbReference>
<dbReference type="InterPro" id="IPR020846">
    <property type="entry name" value="MFS_dom"/>
</dbReference>
<evidence type="ECO:0000256" key="5">
    <source>
        <dbReference type="ARBA" id="ARBA00022989"/>
    </source>
</evidence>
<comment type="caution">
    <text evidence="10">The sequence shown here is derived from an EMBL/GenBank/DDBJ whole genome shotgun (WGS) entry which is preliminary data.</text>
</comment>
<evidence type="ECO:0000256" key="8">
    <source>
        <dbReference type="SAM" id="Phobius"/>
    </source>
</evidence>